<dbReference type="Proteomes" id="UP000005239">
    <property type="component" value="Unassembled WGS sequence"/>
</dbReference>
<evidence type="ECO:0000313" key="2">
    <source>
        <dbReference type="Proteomes" id="UP000005239"/>
    </source>
</evidence>
<dbReference type="AlphaFoldDB" id="A0A2A6B7D5"/>
<protein>
    <submittedName>
        <fullName evidence="1">Uncharacterized protein</fullName>
    </submittedName>
</protein>
<accession>A0A8R1YN93</accession>
<evidence type="ECO:0000313" key="1">
    <source>
        <dbReference type="EnsemblMetazoa" id="PPA35096.1"/>
    </source>
</evidence>
<proteinExistence type="predicted"/>
<organism evidence="1 2">
    <name type="scientific">Pristionchus pacificus</name>
    <name type="common">Parasitic nematode worm</name>
    <dbReference type="NCBI Taxonomy" id="54126"/>
    <lineage>
        <taxon>Eukaryota</taxon>
        <taxon>Metazoa</taxon>
        <taxon>Ecdysozoa</taxon>
        <taxon>Nematoda</taxon>
        <taxon>Chromadorea</taxon>
        <taxon>Rhabditida</taxon>
        <taxon>Rhabditina</taxon>
        <taxon>Diplogasteromorpha</taxon>
        <taxon>Diplogasteroidea</taxon>
        <taxon>Neodiplogasteridae</taxon>
        <taxon>Pristionchus</taxon>
    </lineage>
</organism>
<dbReference type="EnsemblMetazoa" id="PPA35096.1">
    <property type="protein sequence ID" value="PPA35096.1"/>
    <property type="gene ID" value="WBGene00273465"/>
</dbReference>
<sequence length="262" mass="30373">MQNEGKTVLNLSILPSDVVRKIIKVGLDSIDSLKLISSRWNALAIEVLNDRKRLPAIKCITIRYDTPMAVSVEERFRKYFGVEKWRIVQEDSNFKTAQWFHTTFTDKEMGVLYRILRRCSRIRRLDFDVEMLRKLEKANIVNLYLNEFTVQELCFSGILDANQTSRILRIVRQHRVPILVLGRSNCYVTKLYKFVLEALRLVPSIRFESSIGPESRLDQQHYTSWQEFTDKLNSAARVKAVLSTITNAAGVFPKSIIITTVD</sequence>
<name>A0A2A6B7D5_PRIPA</name>
<accession>A0A2A6B7D5</accession>
<reference evidence="1" key="2">
    <citation type="submission" date="2022-06" db="UniProtKB">
        <authorList>
            <consortium name="EnsemblMetazoa"/>
        </authorList>
    </citation>
    <scope>IDENTIFICATION</scope>
    <source>
        <strain evidence="1">PS312</strain>
    </source>
</reference>
<gene>
    <name evidence="1" type="primary">WBGene00273465</name>
</gene>
<keyword evidence="2" id="KW-1185">Reference proteome</keyword>
<reference evidence="2" key="1">
    <citation type="journal article" date="2008" name="Nat. Genet.">
        <title>The Pristionchus pacificus genome provides a unique perspective on nematode lifestyle and parasitism.</title>
        <authorList>
            <person name="Dieterich C."/>
            <person name="Clifton S.W."/>
            <person name="Schuster L.N."/>
            <person name="Chinwalla A."/>
            <person name="Delehaunty K."/>
            <person name="Dinkelacker I."/>
            <person name="Fulton L."/>
            <person name="Fulton R."/>
            <person name="Godfrey J."/>
            <person name="Minx P."/>
            <person name="Mitreva M."/>
            <person name="Roeseler W."/>
            <person name="Tian H."/>
            <person name="Witte H."/>
            <person name="Yang S.P."/>
            <person name="Wilson R.K."/>
            <person name="Sommer R.J."/>
        </authorList>
    </citation>
    <scope>NUCLEOTIDE SEQUENCE [LARGE SCALE GENOMIC DNA]</scope>
    <source>
        <strain evidence="2">PS312</strain>
    </source>
</reference>